<dbReference type="InterPro" id="IPR045851">
    <property type="entry name" value="AMP-bd_C_sf"/>
</dbReference>
<dbReference type="Pfam" id="PF00550">
    <property type="entry name" value="PP-binding"/>
    <property type="match status" value="1"/>
</dbReference>
<dbReference type="InterPro" id="IPR013120">
    <property type="entry name" value="FAR_NAD-bd"/>
</dbReference>
<dbReference type="Proteomes" id="UP000282574">
    <property type="component" value="Unassembled WGS sequence"/>
</dbReference>
<evidence type="ECO:0000256" key="2">
    <source>
        <dbReference type="ARBA" id="ARBA00006432"/>
    </source>
</evidence>
<dbReference type="RefSeq" id="WP_106165789.1">
    <property type="nucleotide sequence ID" value="NZ_JAVKZF010000001.1"/>
</dbReference>
<keyword evidence="4" id="KW-0597">Phosphoprotein</keyword>
<dbReference type="CDD" id="cd19543">
    <property type="entry name" value="DCL_NRPS"/>
    <property type="match status" value="1"/>
</dbReference>
<organism evidence="7 8">
    <name type="scientific">Chroococcidiopsis cubana SAG 39.79</name>
    <dbReference type="NCBI Taxonomy" id="388085"/>
    <lineage>
        <taxon>Bacteria</taxon>
        <taxon>Bacillati</taxon>
        <taxon>Cyanobacteriota</taxon>
        <taxon>Cyanophyceae</taxon>
        <taxon>Chroococcidiopsidales</taxon>
        <taxon>Chroococcidiopsidaceae</taxon>
        <taxon>Chroococcidiopsis</taxon>
    </lineage>
</organism>
<dbReference type="EMBL" id="RSCK01000027">
    <property type="protein sequence ID" value="RUT11330.1"/>
    <property type="molecule type" value="Genomic_DNA"/>
</dbReference>
<evidence type="ECO:0000313" key="7">
    <source>
        <dbReference type="EMBL" id="RUT11330.1"/>
    </source>
</evidence>
<dbReference type="Gene3D" id="3.40.50.980">
    <property type="match status" value="2"/>
</dbReference>
<dbReference type="InterPro" id="IPR009081">
    <property type="entry name" value="PP-bd_ACP"/>
</dbReference>
<dbReference type="InterPro" id="IPR025110">
    <property type="entry name" value="AMP-bd_C"/>
</dbReference>
<dbReference type="FunFam" id="3.40.50.980:FF:000001">
    <property type="entry name" value="Non-ribosomal peptide synthetase"/>
    <property type="match status" value="1"/>
</dbReference>
<dbReference type="PANTHER" id="PTHR45527">
    <property type="entry name" value="NONRIBOSOMAL PEPTIDE SYNTHETASE"/>
    <property type="match status" value="1"/>
</dbReference>
<dbReference type="InterPro" id="IPR001242">
    <property type="entry name" value="Condensation_dom"/>
</dbReference>
<keyword evidence="5" id="KW-0436">Ligase</keyword>
<dbReference type="InterPro" id="IPR020459">
    <property type="entry name" value="AMP-binding"/>
</dbReference>
<dbReference type="InterPro" id="IPR010080">
    <property type="entry name" value="Thioester_reductase-like_dom"/>
</dbReference>
<dbReference type="PANTHER" id="PTHR45527:SF1">
    <property type="entry name" value="FATTY ACID SYNTHASE"/>
    <property type="match status" value="1"/>
</dbReference>
<sequence>MGMQNVEDFYPLSPMQQGLLFHTLSAPDTGVYFNQLVCTLSGQLNIPVFERVWQQVIERHPILRTCFCWEGIKEPVQVVLRQVQLPLKYYNWQDLSSTEQQEKLAAFLESDRTLGIDLTQAPSIRLALIQLSENTYQFVWNTHHLITDGWSTSLLLEEVFKFYTAFCQGKELQLEPPRPYRDYIKWLHKQDLTKAETFWRQTLSGFSAPTNLRIEKSHSSTHSQIKNHAAQQIKLSASQTAAMRSLVRQQQITLNTLVQGAWTWLLSYYSGETDVVFGVTVSGRPVTLVGAESMVGLFINSLPLRVQVAANTSVVAFLKHIQAQQAEISQYEYSPLVQVQGWSEVPRGMTLFDSILVFENYPVDTSKRQIDNLEILNVVTDERTNYPLTVTVVPSQELSLEIAYNRDRFDDDAITRMLGHLDNLLAGIVANPQQRLSDLPLLAEAEKQTLLVEWNNTQIEYPQDLCIHQLFEAQVEKTPNAVAVVHENQHLTYQQLNQKANQLAHYLRKHGVAPEVLVGICVERSLEMIVGLLAILKAGGAYLPLDPAYPQERLAYMLADAQVSVLLTQESLSANLDTSAKVICIDNAELIIQQPQTNLINQSQLDNLAYVIYTSGSTGKPKGVMIEQGSLVNYTQAAITEYEINSSDRILQFASISFDAAAEEIFPCLVQGATLVLQTDEMLTSIPYFLEKCQHQSLTILDLPTAFWQQLTSELYAFKLTLPLSVRLVIIGGEKALTDKVLIWQKCVDKRIRLVNSYGPTETTVVATTCDLSEQTFTQEIPIGKAISNIQTYILDCYLQPVPIGIPGELYIGGQGVARGYLNQPELTAEKFIPNPFNKAGDKKLYKTGDLVRYRSDSNIEIIGRVDHQVKIRGFRIELGEIEAKLIQHLMVQDSVVVVREDNPGDKRLVAYIVPSTQNYDLKNHSELIPELRQLLKASLPNYMLPSAFVLLEKLPLTPNGKIDRKALPIADQTDSNIGTIYIAPRTPVEEQLAKIWADLLKVKQVGIEDNFFDLGGHSLLLTQLVFRVRQIWQIELPLSSLWEMPTIASLAQSIETAENRGYSTVAITSKNQINWQAEAVLNSAIRPEAPIKYPTEPAKIFLTGATGFVGSFLLYELLQQTHADIYCLVRAANLEEGKNRIKSSLESYLLWDNSFSSRIIATVGNLSEPLLGLSQQKFQELAELIDVIYHNGALVHHASPYATLKAANVLGTQEVLRLASQGKVKPVHFMSTDGVFSAKGYSGVKVVREQDSLDDYQVPSGGYTQSKWVAEKLVTIARDRGLPVCIYRIGRVSGHSQTGVFNQNDFLYRLIIGCIKLEKVPDVNMIEDIAPVDYVSKAIVYLSKQEQSIGKAFHFVNPQPFHSNTLIKLLRSVGYSLQQVSEQQWQAALINIAEHHPEHPLFPLVLLLNAPKNHNSILLNFDCQNTTKGLANTGITCPPVDEKLLNTYLSYLLKTGFLENPKQKLLNI</sequence>
<dbReference type="FunFam" id="2.30.38.10:FF:000001">
    <property type="entry name" value="Non-ribosomal peptide synthetase PvdI"/>
    <property type="match status" value="1"/>
</dbReference>
<keyword evidence="3" id="KW-0596">Phosphopantetheine</keyword>
<name>A0AB37UIY6_9CYAN</name>
<dbReference type="InterPro" id="IPR036736">
    <property type="entry name" value="ACP-like_sf"/>
</dbReference>
<proteinExistence type="inferred from homology"/>
<comment type="cofactor">
    <cofactor evidence="1">
        <name>pantetheine 4'-phosphate</name>
        <dbReference type="ChEBI" id="CHEBI:47942"/>
    </cofactor>
</comment>
<dbReference type="PROSITE" id="PS00455">
    <property type="entry name" value="AMP_BINDING"/>
    <property type="match status" value="1"/>
</dbReference>
<dbReference type="CDD" id="cd05235">
    <property type="entry name" value="SDR_e1"/>
    <property type="match status" value="1"/>
</dbReference>
<accession>A0AB37UIY6</accession>
<dbReference type="Pfam" id="PF00501">
    <property type="entry name" value="AMP-binding"/>
    <property type="match status" value="1"/>
</dbReference>
<dbReference type="InterPro" id="IPR020845">
    <property type="entry name" value="AMP-binding_CS"/>
</dbReference>
<dbReference type="PRINTS" id="PR00154">
    <property type="entry name" value="AMPBINDING"/>
</dbReference>
<dbReference type="NCBIfam" id="TIGR01733">
    <property type="entry name" value="AA-adenyl-dom"/>
    <property type="match status" value="1"/>
</dbReference>
<dbReference type="GO" id="GO:0043041">
    <property type="term" value="P:amino acid activation for nonribosomal peptide biosynthetic process"/>
    <property type="evidence" value="ECO:0007669"/>
    <property type="project" value="TreeGrafter"/>
</dbReference>
<dbReference type="Gene3D" id="3.30.559.30">
    <property type="entry name" value="Nonribosomal peptide synthetase, condensation domain"/>
    <property type="match status" value="1"/>
</dbReference>
<evidence type="ECO:0000256" key="4">
    <source>
        <dbReference type="ARBA" id="ARBA00022553"/>
    </source>
</evidence>
<dbReference type="Gene3D" id="2.30.38.10">
    <property type="entry name" value="Luciferase, Domain 3"/>
    <property type="match status" value="1"/>
</dbReference>
<feature type="domain" description="Carrier" evidence="6">
    <location>
        <begin position="984"/>
        <end position="1059"/>
    </location>
</feature>
<dbReference type="SUPFAM" id="SSF47336">
    <property type="entry name" value="ACP-like"/>
    <property type="match status" value="1"/>
</dbReference>
<dbReference type="InterPro" id="IPR000873">
    <property type="entry name" value="AMP-dep_synth/lig_dom"/>
</dbReference>
<protein>
    <recommendedName>
        <fullName evidence="6">Carrier domain-containing protein</fullName>
    </recommendedName>
</protein>
<dbReference type="Pfam" id="PF07993">
    <property type="entry name" value="NAD_binding_4"/>
    <property type="match status" value="1"/>
</dbReference>
<evidence type="ECO:0000259" key="6">
    <source>
        <dbReference type="PROSITE" id="PS50075"/>
    </source>
</evidence>
<dbReference type="NCBIfam" id="TIGR01746">
    <property type="entry name" value="Thioester-redct"/>
    <property type="match status" value="1"/>
</dbReference>
<dbReference type="PROSITE" id="PS00012">
    <property type="entry name" value="PHOSPHOPANTETHEINE"/>
    <property type="match status" value="1"/>
</dbReference>
<dbReference type="FunFam" id="3.30.300.30:FF:000010">
    <property type="entry name" value="Enterobactin synthetase component F"/>
    <property type="match status" value="1"/>
</dbReference>
<dbReference type="PROSITE" id="PS50075">
    <property type="entry name" value="CARRIER"/>
    <property type="match status" value="1"/>
</dbReference>
<dbReference type="GO" id="GO:0008610">
    <property type="term" value="P:lipid biosynthetic process"/>
    <property type="evidence" value="ECO:0007669"/>
    <property type="project" value="UniProtKB-ARBA"/>
</dbReference>
<dbReference type="GO" id="GO:0016874">
    <property type="term" value="F:ligase activity"/>
    <property type="evidence" value="ECO:0007669"/>
    <property type="project" value="UniProtKB-KW"/>
</dbReference>
<gene>
    <name evidence="7" type="ORF">DSM107010_33690</name>
</gene>
<dbReference type="Gene3D" id="3.30.300.30">
    <property type="match status" value="1"/>
</dbReference>
<dbReference type="SUPFAM" id="SSF56801">
    <property type="entry name" value="Acetyl-CoA synthetase-like"/>
    <property type="match status" value="1"/>
</dbReference>
<dbReference type="FunFam" id="3.40.50.12780:FF:000012">
    <property type="entry name" value="Non-ribosomal peptide synthetase"/>
    <property type="match status" value="1"/>
</dbReference>
<dbReference type="Gene3D" id="3.30.559.10">
    <property type="entry name" value="Chloramphenicol acetyltransferase-like domain"/>
    <property type="match status" value="1"/>
</dbReference>
<dbReference type="Gene3D" id="1.10.1200.10">
    <property type="entry name" value="ACP-like"/>
    <property type="match status" value="1"/>
</dbReference>
<dbReference type="InterPro" id="IPR010071">
    <property type="entry name" value="AA_adenyl_dom"/>
</dbReference>
<dbReference type="GO" id="GO:0005737">
    <property type="term" value="C:cytoplasm"/>
    <property type="evidence" value="ECO:0007669"/>
    <property type="project" value="TreeGrafter"/>
</dbReference>
<evidence type="ECO:0000256" key="1">
    <source>
        <dbReference type="ARBA" id="ARBA00001957"/>
    </source>
</evidence>
<dbReference type="InterPro" id="IPR006162">
    <property type="entry name" value="Ppantetheine_attach_site"/>
</dbReference>
<keyword evidence="8" id="KW-1185">Reference proteome</keyword>
<dbReference type="InterPro" id="IPR036291">
    <property type="entry name" value="NAD(P)-bd_dom_sf"/>
</dbReference>
<dbReference type="PIRSF" id="PIRSF001617">
    <property type="entry name" value="Alpha-AR"/>
    <property type="match status" value="1"/>
</dbReference>
<evidence type="ECO:0000313" key="8">
    <source>
        <dbReference type="Proteomes" id="UP000282574"/>
    </source>
</evidence>
<dbReference type="GO" id="GO:0031177">
    <property type="term" value="F:phosphopantetheine binding"/>
    <property type="evidence" value="ECO:0007669"/>
    <property type="project" value="TreeGrafter"/>
</dbReference>
<dbReference type="Pfam" id="PF13193">
    <property type="entry name" value="AMP-binding_C"/>
    <property type="match status" value="1"/>
</dbReference>
<evidence type="ECO:0000256" key="5">
    <source>
        <dbReference type="ARBA" id="ARBA00022598"/>
    </source>
</evidence>
<comment type="caution">
    <text evidence="7">The sequence shown here is derived from an EMBL/GenBank/DDBJ whole genome shotgun (WGS) entry which is preliminary data.</text>
</comment>
<dbReference type="InterPro" id="IPR023213">
    <property type="entry name" value="CAT-like_dom_sf"/>
</dbReference>
<dbReference type="SUPFAM" id="SSF52777">
    <property type="entry name" value="CoA-dependent acyltransferases"/>
    <property type="match status" value="2"/>
</dbReference>
<dbReference type="FunFam" id="1.10.1200.10:FF:000005">
    <property type="entry name" value="Nonribosomal peptide synthetase 1"/>
    <property type="match status" value="1"/>
</dbReference>
<reference evidence="7 8" key="1">
    <citation type="journal article" date="2019" name="Genome Biol. Evol.">
        <title>Day and night: Metabolic profiles and evolutionary relationships of six axenic non-marine cyanobacteria.</title>
        <authorList>
            <person name="Will S.E."/>
            <person name="Henke P."/>
            <person name="Boedeker C."/>
            <person name="Huang S."/>
            <person name="Brinkmann H."/>
            <person name="Rohde M."/>
            <person name="Jarek M."/>
            <person name="Friedl T."/>
            <person name="Seufert S."/>
            <person name="Schumacher M."/>
            <person name="Overmann J."/>
            <person name="Neumann-Schaal M."/>
            <person name="Petersen J."/>
        </authorList>
    </citation>
    <scope>NUCLEOTIDE SEQUENCE [LARGE SCALE GENOMIC DNA]</scope>
    <source>
        <strain evidence="7 8">SAG 39.79</strain>
    </source>
</reference>
<dbReference type="Gene3D" id="3.40.50.720">
    <property type="entry name" value="NAD(P)-binding Rossmann-like Domain"/>
    <property type="match status" value="1"/>
</dbReference>
<dbReference type="Pfam" id="PF00668">
    <property type="entry name" value="Condensation"/>
    <property type="match status" value="1"/>
</dbReference>
<comment type="similarity">
    <text evidence="2">Belongs to the ATP-dependent AMP-binding enzyme family.</text>
</comment>
<dbReference type="GO" id="GO:0044550">
    <property type="term" value="P:secondary metabolite biosynthetic process"/>
    <property type="evidence" value="ECO:0007669"/>
    <property type="project" value="UniProtKB-ARBA"/>
</dbReference>
<dbReference type="SUPFAM" id="SSF51735">
    <property type="entry name" value="NAD(P)-binding Rossmann-fold domains"/>
    <property type="match status" value="1"/>
</dbReference>
<evidence type="ECO:0000256" key="3">
    <source>
        <dbReference type="ARBA" id="ARBA00022450"/>
    </source>
</evidence>